<reference evidence="1 2" key="1">
    <citation type="submission" date="2018-05" db="EMBL/GenBank/DDBJ databases">
        <title>A metagenomic window into the 2 km-deep terrestrial subsurface aquifer revealed taxonomically and functionally diverse microbial community comprising novel uncultured bacterial lineages.</title>
        <authorList>
            <person name="Kadnikov V.V."/>
            <person name="Mardanov A.V."/>
            <person name="Beletsky A.V."/>
            <person name="Banks D."/>
            <person name="Pimenov N.V."/>
            <person name="Frank Y.A."/>
            <person name="Karnachuk O.V."/>
            <person name="Ravin N.V."/>
        </authorList>
    </citation>
    <scope>NUCLEOTIDE SEQUENCE [LARGE SCALE GENOMIC DNA]</scope>
    <source>
        <strain evidence="1">BY5</strain>
    </source>
</reference>
<accession>A0A367ZPU9</accession>
<dbReference type="EMBL" id="QOQW01000008">
    <property type="protein sequence ID" value="RCK80060.1"/>
    <property type="molecule type" value="Genomic_DNA"/>
</dbReference>
<proteinExistence type="predicted"/>
<name>A0A367ZPU9_9BACT</name>
<dbReference type="SUPFAM" id="SSF69318">
    <property type="entry name" value="Integrin alpha N-terminal domain"/>
    <property type="match status" value="1"/>
</dbReference>
<gene>
    <name evidence="1" type="ORF">OZSIB_3564</name>
</gene>
<evidence type="ECO:0000313" key="2">
    <source>
        <dbReference type="Proteomes" id="UP000252355"/>
    </source>
</evidence>
<evidence type="ECO:0000313" key="1">
    <source>
        <dbReference type="EMBL" id="RCK80060.1"/>
    </source>
</evidence>
<comment type="caution">
    <text evidence="1">The sequence shown here is derived from an EMBL/GenBank/DDBJ whole genome shotgun (WGS) entry which is preliminary data.</text>
</comment>
<dbReference type="InterPro" id="IPR028994">
    <property type="entry name" value="Integrin_alpha_N"/>
</dbReference>
<evidence type="ECO:0008006" key="3">
    <source>
        <dbReference type="Google" id="ProtNLM"/>
    </source>
</evidence>
<sequence length="173" mass="19376">MVFLVLCSATIATQNATYFAQNAPWASYPTATSNPDAAYAATKFNEVPGRFDRNADGRVDLVVADRNADGRGDYWATDRNFDGFFDDYQYDRNFDGRIDQWEYDLDYDGVSDKIYVDADGDGKPEMYADLNPMNKTYTWYGNMRGAQAAGKVAFPAIRSSSNRLVPGRIADSF</sequence>
<dbReference type="AlphaFoldDB" id="A0A367ZPU9"/>
<organism evidence="1 2">
    <name type="scientific">Candidatus Ozemobacter sibiricus</name>
    <dbReference type="NCBI Taxonomy" id="2268124"/>
    <lineage>
        <taxon>Bacteria</taxon>
        <taxon>Candidatus Ozemobacteria</taxon>
        <taxon>Candidatus Ozemobacterales</taxon>
        <taxon>Candidatus Ozemobacteraceae</taxon>
        <taxon>Candidatus Ozemobacter</taxon>
    </lineage>
</organism>
<protein>
    <recommendedName>
        <fullName evidence="3">VCBS repeat-containing protein</fullName>
    </recommendedName>
</protein>
<dbReference type="Proteomes" id="UP000252355">
    <property type="component" value="Unassembled WGS sequence"/>
</dbReference>